<evidence type="ECO:0000313" key="1">
    <source>
        <dbReference type="EMBL" id="KAG8171462.1"/>
    </source>
</evidence>
<evidence type="ECO:0000313" key="2">
    <source>
        <dbReference type="Proteomes" id="UP000827092"/>
    </source>
</evidence>
<gene>
    <name evidence="1" type="ORF">JTE90_001021</name>
</gene>
<reference evidence="1 2" key="1">
    <citation type="journal article" date="2022" name="Nat. Ecol. Evol.">
        <title>A masculinizing supergene underlies an exaggerated male reproductive morph in a spider.</title>
        <authorList>
            <person name="Hendrickx F."/>
            <person name="De Corte Z."/>
            <person name="Sonet G."/>
            <person name="Van Belleghem S.M."/>
            <person name="Kostlbacher S."/>
            <person name="Vangestel C."/>
        </authorList>
    </citation>
    <scope>NUCLEOTIDE SEQUENCE [LARGE SCALE GENOMIC DNA]</scope>
    <source>
        <strain evidence="1">W744_W776</strain>
    </source>
</reference>
<dbReference type="Proteomes" id="UP000827092">
    <property type="component" value="Unassembled WGS sequence"/>
</dbReference>
<proteinExistence type="predicted"/>
<sequence>AVDPNKQSIIVELLLMKKQQHRQQQRLENIRRMIDIAETHKKKKLPVILIKDLYQTTSAEVAEELLQKVPTVTDDVDADSSICTVL</sequence>
<protein>
    <submittedName>
        <fullName evidence="1">Uncharacterized protein</fullName>
    </submittedName>
</protein>
<name>A0AAV6THW7_9ARAC</name>
<organism evidence="1 2">
    <name type="scientific">Oedothorax gibbosus</name>
    <dbReference type="NCBI Taxonomy" id="931172"/>
    <lineage>
        <taxon>Eukaryota</taxon>
        <taxon>Metazoa</taxon>
        <taxon>Ecdysozoa</taxon>
        <taxon>Arthropoda</taxon>
        <taxon>Chelicerata</taxon>
        <taxon>Arachnida</taxon>
        <taxon>Araneae</taxon>
        <taxon>Araneomorphae</taxon>
        <taxon>Entelegynae</taxon>
        <taxon>Araneoidea</taxon>
        <taxon>Linyphiidae</taxon>
        <taxon>Erigoninae</taxon>
        <taxon>Oedothorax</taxon>
    </lineage>
</organism>
<accession>A0AAV6THW7</accession>
<dbReference type="EMBL" id="JAFNEN010003937">
    <property type="protein sequence ID" value="KAG8171462.1"/>
    <property type="molecule type" value="Genomic_DNA"/>
</dbReference>
<feature type="non-terminal residue" evidence="1">
    <location>
        <position position="1"/>
    </location>
</feature>
<keyword evidence="2" id="KW-1185">Reference proteome</keyword>
<dbReference type="AlphaFoldDB" id="A0AAV6THW7"/>
<comment type="caution">
    <text evidence="1">The sequence shown here is derived from an EMBL/GenBank/DDBJ whole genome shotgun (WGS) entry which is preliminary data.</text>
</comment>